<evidence type="ECO:0000313" key="7">
    <source>
        <dbReference type="Proteomes" id="UP000237662"/>
    </source>
</evidence>
<gene>
    <name evidence="6" type="ORF">CLV84_0380</name>
</gene>
<dbReference type="Proteomes" id="UP000237662">
    <property type="component" value="Unassembled WGS sequence"/>
</dbReference>
<reference evidence="6 7" key="1">
    <citation type="submission" date="2018-02" db="EMBL/GenBank/DDBJ databases">
        <title>Genomic Encyclopedia of Archaeal and Bacterial Type Strains, Phase II (KMG-II): from individual species to whole genera.</title>
        <authorList>
            <person name="Goeker M."/>
        </authorList>
    </citation>
    <scope>NUCLEOTIDE SEQUENCE [LARGE SCALE GENOMIC DNA]</scope>
    <source>
        <strain evidence="6 7">DSM 29526</strain>
    </source>
</reference>
<dbReference type="EMBL" id="PTJC01000005">
    <property type="protein sequence ID" value="PPK87439.1"/>
    <property type="molecule type" value="Genomic_DNA"/>
</dbReference>
<evidence type="ECO:0000256" key="5">
    <source>
        <dbReference type="ARBA" id="ARBA00023136"/>
    </source>
</evidence>
<evidence type="ECO:0000256" key="2">
    <source>
        <dbReference type="ARBA" id="ARBA00008854"/>
    </source>
</evidence>
<sequence>MRSFTTLAVIVGILGVLLIAGCTSYNGFVNAEEDVERVWSDVETQYQRRSDLIPNLVNTVKGAAEFERGTLEAVTEARARATSINIDANDLNPEMLEQFQAAQAQVSQGLGRLLATAEAYPQLQTNQQFLALQDELAGTENRIAVARTRFNEEATEYNKQIRRFPGAVFASVFGFDEKPQFQAEAGAQNAPTVEF</sequence>
<comment type="caution">
    <text evidence="6">The sequence shown here is derived from an EMBL/GenBank/DDBJ whole genome shotgun (WGS) entry which is preliminary data.</text>
</comment>
<evidence type="ECO:0000256" key="4">
    <source>
        <dbReference type="ARBA" id="ARBA00022989"/>
    </source>
</evidence>
<name>A0A2S6I7M0_9BACT</name>
<dbReference type="RefSeq" id="WP_104418041.1">
    <property type="nucleotide sequence ID" value="NZ_PTJC01000005.1"/>
</dbReference>
<dbReference type="Gene3D" id="1.20.1440.20">
    <property type="entry name" value="LemA-like domain"/>
    <property type="match status" value="1"/>
</dbReference>
<keyword evidence="4" id="KW-1133">Transmembrane helix</keyword>
<dbReference type="InterPro" id="IPR007156">
    <property type="entry name" value="MamQ_LemA"/>
</dbReference>
<dbReference type="PANTHER" id="PTHR34478:SF2">
    <property type="entry name" value="MEMBRANE PROTEIN"/>
    <property type="match status" value="1"/>
</dbReference>
<dbReference type="InterPro" id="IPR023353">
    <property type="entry name" value="LemA-like_dom_sf"/>
</dbReference>
<keyword evidence="3" id="KW-0812">Transmembrane</keyword>
<comment type="similarity">
    <text evidence="2">Belongs to the LemA family.</text>
</comment>
<evidence type="ECO:0000256" key="3">
    <source>
        <dbReference type="ARBA" id="ARBA00022692"/>
    </source>
</evidence>
<organism evidence="6 7">
    <name type="scientific">Neolewinella xylanilytica</name>
    <dbReference type="NCBI Taxonomy" id="1514080"/>
    <lineage>
        <taxon>Bacteria</taxon>
        <taxon>Pseudomonadati</taxon>
        <taxon>Bacteroidota</taxon>
        <taxon>Saprospiria</taxon>
        <taxon>Saprospirales</taxon>
        <taxon>Lewinellaceae</taxon>
        <taxon>Neolewinella</taxon>
    </lineage>
</organism>
<protein>
    <submittedName>
        <fullName evidence="6">LemA protein</fullName>
    </submittedName>
</protein>
<dbReference type="PROSITE" id="PS51257">
    <property type="entry name" value="PROKAR_LIPOPROTEIN"/>
    <property type="match status" value="1"/>
</dbReference>
<dbReference type="Pfam" id="PF04011">
    <property type="entry name" value="LemA"/>
    <property type="match status" value="1"/>
</dbReference>
<evidence type="ECO:0000313" key="6">
    <source>
        <dbReference type="EMBL" id="PPK87439.1"/>
    </source>
</evidence>
<comment type="subcellular location">
    <subcellularLocation>
        <location evidence="1">Membrane</location>
        <topology evidence="1">Single-pass membrane protein</topology>
    </subcellularLocation>
</comment>
<proteinExistence type="inferred from homology"/>
<keyword evidence="5" id="KW-0472">Membrane</keyword>
<dbReference type="GO" id="GO:0016020">
    <property type="term" value="C:membrane"/>
    <property type="evidence" value="ECO:0007669"/>
    <property type="project" value="UniProtKB-SubCell"/>
</dbReference>
<dbReference type="SUPFAM" id="SSF140478">
    <property type="entry name" value="LemA-like"/>
    <property type="match status" value="1"/>
</dbReference>
<evidence type="ECO:0000256" key="1">
    <source>
        <dbReference type="ARBA" id="ARBA00004167"/>
    </source>
</evidence>
<accession>A0A2S6I7M0</accession>
<dbReference type="AlphaFoldDB" id="A0A2S6I7M0"/>
<dbReference type="OrthoDB" id="9804152at2"/>
<dbReference type="PANTHER" id="PTHR34478">
    <property type="entry name" value="PROTEIN LEMA"/>
    <property type="match status" value="1"/>
</dbReference>
<keyword evidence="7" id="KW-1185">Reference proteome</keyword>